<evidence type="ECO:0000256" key="1">
    <source>
        <dbReference type="SAM" id="SignalP"/>
    </source>
</evidence>
<keyword evidence="1" id="KW-0732">Signal</keyword>
<evidence type="ECO:0000313" key="2">
    <source>
        <dbReference type="EMBL" id="JAV08904.1"/>
    </source>
</evidence>
<protein>
    <submittedName>
        <fullName evidence="2">Putative microvillar protein with insect allergen related repeat</fullName>
    </submittedName>
</protein>
<proteinExistence type="predicted"/>
<reference evidence="2" key="1">
    <citation type="submission" date="2016-12" db="EMBL/GenBank/DDBJ databases">
        <title>An insight into the sialome and mialome of the sand fly, Nyssomyia neivai.</title>
        <authorList>
            <person name="Sebastian V."/>
            <person name="Goulart T.M."/>
            <person name="Oliveira W."/>
            <person name="Calvo E."/>
            <person name="Oliveira L.F."/>
            <person name="Pinto M.C."/>
            <person name="Rosselino A.M."/>
            <person name="Ribeiro J.M."/>
        </authorList>
    </citation>
    <scope>NUCLEOTIDE SEQUENCE</scope>
</reference>
<dbReference type="Pfam" id="PF06757">
    <property type="entry name" value="Ins_allergen_rp"/>
    <property type="match status" value="1"/>
</dbReference>
<dbReference type="PANTHER" id="PTHR21163">
    <property type="entry name" value="PROTEIN G12"/>
    <property type="match status" value="1"/>
</dbReference>
<dbReference type="AlphaFoldDB" id="A0A1L8DRA5"/>
<feature type="signal peptide" evidence="1">
    <location>
        <begin position="1"/>
        <end position="16"/>
    </location>
</feature>
<organism evidence="2">
    <name type="scientific">Nyssomyia neivai</name>
    <dbReference type="NCBI Taxonomy" id="330878"/>
    <lineage>
        <taxon>Eukaryota</taxon>
        <taxon>Metazoa</taxon>
        <taxon>Ecdysozoa</taxon>
        <taxon>Arthropoda</taxon>
        <taxon>Hexapoda</taxon>
        <taxon>Insecta</taxon>
        <taxon>Pterygota</taxon>
        <taxon>Neoptera</taxon>
        <taxon>Endopterygota</taxon>
        <taxon>Diptera</taxon>
        <taxon>Nematocera</taxon>
        <taxon>Psychodoidea</taxon>
        <taxon>Psychodidae</taxon>
        <taxon>Nyssomyia</taxon>
    </lineage>
</organism>
<dbReference type="PANTHER" id="PTHR21163:SF1">
    <property type="entry name" value="PROTEIN G12"/>
    <property type="match status" value="1"/>
</dbReference>
<sequence>MKTFTVIFCLVCSVVAQDSFYDVELFTTTELNEDFANFLNLLPVDTILDIADEHYENNAGLNKTLNYIRTNKFETHWIDLFALREVNNFLVYVSDSHVNVFGLLNKFAEYFELSPVDFEFVEFEEPVEKVEFTWGFNALINDVSAVFPKDDLKALFDQKVAEGKEFTEFVQRFSTDEFKQLLQKLEASSSAEKLLKRFRKHGLDAYKLVQLVLAVFGL</sequence>
<accession>A0A1L8DRA5</accession>
<dbReference type="EMBL" id="GFDF01005180">
    <property type="protein sequence ID" value="JAV08904.1"/>
    <property type="molecule type" value="Transcribed_RNA"/>
</dbReference>
<name>A0A1L8DRA5_9DIPT</name>
<dbReference type="InterPro" id="IPR010629">
    <property type="entry name" value="Ins_allergen"/>
</dbReference>
<feature type="chain" id="PRO_5013063891" evidence="1">
    <location>
        <begin position="17"/>
        <end position="218"/>
    </location>
</feature>